<keyword evidence="2" id="KW-1003">Cell membrane</keyword>
<feature type="transmembrane region" description="Helical" evidence="6">
    <location>
        <begin position="341"/>
        <end position="359"/>
    </location>
</feature>
<evidence type="ECO:0000256" key="4">
    <source>
        <dbReference type="ARBA" id="ARBA00022989"/>
    </source>
</evidence>
<evidence type="ECO:0000256" key="5">
    <source>
        <dbReference type="ARBA" id="ARBA00023136"/>
    </source>
</evidence>
<keyword evidence="4 6" id="KW-1133">Transmembrane helix</keyword>
<dbReference type="GO" id="GO:0005886">
    <property type="term" value="C:plasma membrane"/>
    <property type="evidence" value="ECO:0007669"/>
    <property type="project" value="UniProtKB-SubCell"/>
</dbReference>
<evidence type="ECO:0000313" key="7">
    <source>
        <dbReference type="EMBL" id="CBW75370.1"/>
    </source>
</evidence>
<dbReference type="Pfam" id="PF01943">
    <property type="entry name" value="Polysacc_synt"/>
    <property type="match status" value="1"/>
</dbReference>
<feature type="transmembrane region" description="Helical" evidence="6">
    <location>
        <begin position="23"/>
        <end position="44"/>
    </location>
</feature>
<accession>E5ARY8</accession>
<sequence length="433" mass="47340">MHSLRRFIFSSPEPDMSSVKKNFLLLMTLQLSTYVVPLLTLPLLTRVLGPEGYGRLAFALAVITYFINFTNYSFDLTATPRIALARENRAERSRVFWATFLAQVAITMAGFVILLALTFIVERFALDRTLLIIGFGMTVGAALTPSWYFQGVENLRTMSLLLFASRALSVPAMFLLVRERSDVTLAMVVNAAVPLGSGIAIFVYMCIRREVEFVRVSITDIVDALAGGWQVFLASTSVAFYASTNTVLLGFVSGNVAAGYFAAGDKLIRAAISMLQPMKAAAYPHISYLMHHAREDAMTFLRKLFMVQGAMVLTISLCIFFGAPLAVRILYGATYEPTIGVLRWMAFIPFMAGMTDLFGVQTMLPLGMKTAFSRVLISSGFLNVALLPLLAKWFAEQGAAAAVLVAESAVATALAYVLYVQGVSLIGRAAPRQ</sequence>
<feature type="transmembrane region" description="Helical" evidence="6">
    <location>
        <begin position="56"/>
        <end position="74"/>
    </location>
</feature>
<dbReference type="KEGG" id="brh:RBRH_03897"/>
<feature type="transmembrane region" description="Helical" evidence="6">
    <location>
        <begin position="397"/>
        <end position="419"/>
    </location>
</feature>
<evidence type="ECO:0000256" key="2">
    <source>
        <dbReference type="ARBA" id="ARBA00022475"/>
    </source>
</evidence>
<dbReference type="PANTHER" id="PTHR30250:SF11">
    <property type="entry name" value="O-ANTIGEN TRANSPORTER-RELATED"/>
    <property type="match status" value="1"/>
</dbReference>
<dbReference type="Proteomes" id="UP000007437">
    <property type="component" value="Chromosome"/>
</dbReference>
<feature type="transmembrane region" description="Helical" evidence="6">
    <location>
        <begin position="371"/>
        <end position="391"/>
    </location>
</feature>
<name>E5ARY8_MYCRK</name>
<comment type="subcellular location">
    <subcellularLocation>
        <location evidence="1">Cell membrane</location>
        <topology evidence="1">Multi-pass membrane protein</topology>
    </subcellularLocation>
</comment>
<keyword evidence="3 6" id="KW-0812">Transmembrane</keyword>
<feature type="transmembrane region" description="Helical" evidence="6">
    <location>
        <begin position="160"/>
        <end position="177"/>
    </location>
</feature>
<dbReference type="HOGENOM" id="CLU_022017_0_2_4"/>
<organism evidence="7 8">
    <name type="scientific">Mycetohabitans rhizoxinica (strain DSM 19002 / CIP 109453 / HKI 454)</name>
    <name type="common">Paraburkholderia rhizoxinica</name>
    <dbReference type="NCBI Taxonomy" id="882378"/>
    <lineage>
        <taxon>Bacteria</taxon>
        <taxon>Pseudomonadati</taxon>
        <taxon>Pseudomonadota</taxon>
        <taxon>Betaproteobacteria</taxon>
        <taxon>Burkholderiales</taxon>
        <taxon>Burkholderiaceae</taxon>
        <taxon>Mycetohabitans</taxon>
    </lineage>
</organism>
<dbReference type="EMBL" id="FR687359">
    <property type="protein sequence ID" value="CBW75370.1"/>
    <property type="molecule type" value="Genomic_DNA"/>
</dbReference>
<evidence type="ECO:0000256" key="6">
    <source>
        <dbReference type="SAM" id="Phobius"/>
    </source>
</evidence>
<proteinExistence type="predicted"/>
<dbReference type="eggNOG" id="COG2244">
    <property type="taxonomic scope" value="Bacteria"/>
</dbReference>
<protein>
    <submittedName>
        <fullName evidence="7">Oligosaccharide translocase (Flippase)</fullName>
    </submittedName>
</protein>
<evidence type="ECO:0000313" key="8">
    <source>
        <dbReference type="Proteomes" id="UP000007437"/>
    </source>
</evidence>
<reference evidence="7 8" key="1">
    <citation type="journal article" date="2011" name="J. Bacteriol.">
        <title>Complete genome sequence of Burkholderia rhizoxinica, an endosymbiont of Rhizopus microsporus.</title>
        <authorList>
            <person name="Lackner G."/>
            <person name="Moebius N."/>
            <person name="Partida-Martinez L."/>
            <person name="Hertweck C."/>
        </authorList>
    </citation>
    <scope>NUCLEOTIDE SEQUENCE [LARGE SCALE GENOMIC DNA]</scope>
    <source>
        <strain evidence="8">DSM 19002 / CIP 109453 / HKI 454</strain>
    </source>
</reference>
<evidence type="ECO:0000256" key="1">
    <source>
        <dbReference type="ARBA" id="ARBA00004651"/>
    </source>
</evidence>
<evidence type="ECO:0000256" key="3">
    <source>
        <dbReference type="ARBA" id="ARBA00022692"/>
    </source>
</evidence>
<feature type="transmembrane region" description="Helical" evidence="6">
    <location>
        <begin position="183"/>
        <end position="207"/>
    </location>
</feature>
<feature type="transmembrane region" description="Helical" evidence="6">
    <location>
        <begin position="129"/>
        <end position="148"/>
    </location>
</feature>
<keyword evidence="5 6" id="KW-0472">Membrane</keyword>
<dbReference type="InterPro" id="IPR050833">
    <property type="entry name" value="Poly_Biosynth_Transport"/>
</dbReference>
<gene>
    <name evidence="7" type="ordered locus">RBRH_03897</name>
</gene>
<dbReference type="PANTHER" id="PTHR30250">
    <property type="entry name" value="PST FAMILY PREDICTED COLANIC ACID TRANSPORTER"/>
    <property type="match status" value="1"/>
</dbReference>
<feature type="transmembrane region" description="Helical" evidence="6">
    <location>
        <begin position="304"/>
        <end position="329"/>
    </location>
</feature>
<dbReference type="InterPro" id="IPR002797">
    <property type="entry name" value="Polysacc_synth"/>
</dbReference>
<dbReference type="STRING" id="882378.RBRH_03897"/>
<dbReference type="AlphaFoldDB" id="E5ARY8"/>
<feature type="transmembrane region" description="Helical" evidence="6">
    <location>
        <begin position="95"/>
        <end position="117"/>
    </location>
</feature>